<comment type="caution">
    <text evidence="4">The sequence shown here is derived from an EMBL/GenBank/DDBJ whole genome shotgun (WGS) entry which is preliminary data.</text>
</comment>
<keyword evidence="5" id="KW-1185">Reference proteome</keyword>
<evidence type="ECO:0000256" key="1">
    <source>
        <dbReference type="SAM" id="Phobius"/>
    </source>
</evidence>
<dbReference type="PANTHER" id="PTHR30273">
    <property type="entry name" value="PERIPLASMIC SIGNAL SENSOR AND SIGMA FACTOR ACTIVATOR FECR-RELATED"/>
    <property type="match status" value="1"/>
</dbReference>
<reference evidence="4 5" key="1">
    <citation type="submission" date="2019-09" db="EMBL/GenBank/DDBJ databases">
        <title>Chitinophaga ginsengihumi sp. nov., isolated from soil of ginseng rhizosphere.</title>
        <authorList>
            <person name="Lee J."/>
        </authorList>
    </citation>
    <scope>NUCLEOTIDE SEQUENCE [LARGE SCALE GENOMIC DNA]</scope>
    <source>
        <strain evidence="4 5">BN140078</strain>
    </source>
</reference>
<dbReference type="InterPro" id="IPR012373">
    <property type="entry name" value="Ferrdict_sens_TM"/>
</dbReference>
<gene>
    <name evidence="4" type="ORF">F0L74_16065</name>
</gene>
<feature type="domain" description="Protein FecR C-terminal" evidence="3">
    <location>
        <begin position="272"/>
        <end position="335"/>
    </location>
</feature>
<accession>A0A5B2VT20</accession>
<dbReference type="InterPro" id="IPR006860">
    <property type="entry name" value="FecR"/>
</dbReference>
<dbReference type="PANTHER" id="PTHR30273:SF2">
    <property type="entry name" value="PROTEIN FECR"/>
    <property type="match status" value="1"/>
</dbReference>
<evidence type="ECO:0000259" key="3">
    <source>
        <dbReference type="Pfam" id="PF16344"/>
    </source>
</evidence>
<dbReference type="Gene3D" id="2.60.120.1440">
    <property type="match status" value="1"/>
</dbReference>
<dbReference type="GO" id="GO:0016989">
    <property type="term" value="F:sigma factor antagonist activity"/>
    <property type="evidence" value="ECO:0007669"/>
    <property type="project" value="TreeGrafter"/>
</dbReference>
<dbReference type="Pfam" id="PF04773">
    <property type="entry name" value="FecR"/>
    <property type="match status" value="1"/>
</dbReference>
<evidence type="ECO:0000313" key="4">
    <source>
        <dbReference type="EMBL" id="KAA2241417.1"/>
    </source>
</evidence>
<reference evidence="4 5" key="2">
    <citation type="submission" date="2019-09" db="EMBL/GenBank/DDBJ databases">
        <authorList>
            <person name="Jin C."/>
        </authorList>
    </citation>
    <scope>NUCLEOTIDE SEQUENCE [LARGE SCALE GENOMIC DNA]</scope>
    <source>
        <strain evidence="4 5">BN140078</strain>
    </source>
</reference>
<evidence type="ECO:0000259" key="2">
    <source>
        <dbReference type="Pfam" id="PF04773"/>
    </source>
</evidence>
<proteinExistence type="predicted"/>
<dbReference type="EMBL" id="VUOC01000003">
    <property type="protein sequence ID" value="KAA2241417.1"/>
    <property type="molecule type" value="Genomic_DNA"/>
</dbReference>
<dbReference type="RefSeq" id="WP_149838932.1">
    <property type="nucleotide sequence ID" value="NZ_VUOC01000003.1"/>
</dbReference>
<name>A0A5B2VT20_9BACT</name>
<protein>
    <submittedName>
        <fullName evidence="4">DUF4974 domain-containing protein</fullName>
    </submittedName>
</protein>
<dbReference type="AlphaFoldDB" id="A0A5B2VT20"/>
<organism evidence="4 5">
    <name type="scientific">Chitinophaga agrisoli</name>
    <dbReference type="NCBI Taxonomy" id="2607653"/>
    <lineage>
        <taxon>Bacteria</taxon>
        <taxon>Pseudomonadati</taxon>
        <taxon>Bacteroidota</taxon>
        <taxon>Chitinophagia</taxon>
        <taxon>Chitinophagales</taxon>
        <taxon>Chitinophagaceae</taxon>
        <taxon>Chitinophaga</taxon>
    </lineage>
</organism>
<evidence type="ECO:0000313" key="5">
    <source>
        <dbReference type="Proteomes" id="UP000324611"/>
    </source>
</evidence>
<dbReference type="Gene3D" id="3.55.50.30">
    <property type="match status" value="1"/>
</dbReference>
<dbReference type="Proteomes" id="UP000324611">
    <property type="component" value="Unassembled WGS sequence"/>
</dbReference>
<keyword evidence="1" id="KW-1133">Transmembrane helix</keyword>
<sequence length="342" mass="39650">MEWKDYADFTVADFLADDFFMEWVLRPNDENQVFWQDWQQHYPEKQAIITEAKAMLLSLEYNRHNMPAESYDRIWHALHDKMGNAMPETMHYDRSHHRRRWRKAAIFSGVCGMLALGAFWLFKQQDKRAVYTSQFGENRRLLLPDSSIVILGPHSALKATAFSRKAGAREVWLDGEAYFMIKPDPHNAQPFMVHAGKLDIEVLGTEFNVNNYNGRPQVVLHSGRVALRDNSSRKKERIVMEPGELIEYSTGNHYTRKKVTTEKYLAWVNHTLVFDNASLEEVAAQLQNKYGIQVLFADSTLPREQFSATLEQADHTVVLKAIKEAFGIQLTQQDDHTFLLSR</sequence>
<dbReference type="Pfam" id="PF16344">
    <property type="entry name" value="FecR_C"/>
    <property type="match status" value="1"/>
</dbReference>
<feature type="transmembrane region" description="Helical" evidence="1">
    <location>
        <begin position="104"/>
        <end position="122"/>
    </location>
</feature>
<keyword evidence="1" id="KW-0472">Membrane</keyword>
<dbReference type="InterPro" id="IPR032508">
    <property type="entry name" value="FecR_C"/>
</dbReference>
<feature type="domain" description="FecR protein" evidence="2">
    <location>
        <begin position="131"/>
        <end position="225"/>
    </location>
</feature>
<dbReference type="PIRSF" id="PIRSF018266">
    <property type="entry name" value="FecR"/>
    <property type="match status" value="1"/>
</dbReference>
<keyword evidence="1" id="KW-0812">Transmembrane</keyword>